<protein>
    <recommendedName>
        <fullName evidence="5">Ion transport domain-containing protein</fullName>
    </recommendedName>
</protein>
<evidence type="ECO:0000313" key="3">
    <source>
        <dbReference type="EMBL" id="VEL08692.1"/>
    </source>
</evidence>
<keyword evidence="1" id="KW-0472">Membrane</keyword>
<keyword evidence="1" id="KW-1133">Transmembrane helix</keyword>
<feature type="signal peptide" evidence="2">
    <location>
        <begin position="1"/>
        <end position="18"/>
    </location>
</feature>
<accession>A0A3S5A0H9</accession>
<organism evidence="3 4">
    <name type="scientific">Protopolystoma xenopodis</name>
    <dbReference type="NCBI Taxonomy" id="117903"/>
    <lineage>
        <taxon>Eukaryota</taxon>
        <taxon>Metazoa</taxon>
        <taxon>Spiralia</taxon>
        <taxon>Lophotrochozoa</taxon>
        <taxon>Platyhelminthes</taxon>
        <taxon>Monogenea</taxon>
        <taxon>Polyopisthocotylea</taxon>
        <taxon>Polystomatidea</taxon>
        <taxon>Polystomatidae</taxon>
        <taxon>Protopolystoma</taxon>
    </lineage>
</organism>
<keyword evidence="4" id="KW-1185">Reference proteome</keyword>
<feature type="chain" id="PRO_5018589267" description="Ion transport domain-containing protein" evidence="2">
    <location>
        <begin position="19"/>
        <end position="85"/>
    </location>
</feature>
<evidence type="ECO:0000313" key="4">
    <source>
        <dbReference type="Proteomes" id="UP000784294"/>
    </source>
</evidence>
<sequence length="85" mass="9468">MSTAFFIFRFLMSAPSEASLSVALQSNEYPIKAMYSMISDLSAAIFPHSYWFSLIRVLIIVLAVYAVNFGALHFVDFFTLCAQAG</sequence>
<dbReference type="AlphaFoldDB" id="A0A3S5A0H9"/>
<comment type="caution">
    <text evidence="3">The sequence shown here is derived from an EMBL/GenBank/DDBJ whole genome shotgun (WGS) entry which is preliminary data.</text>
</comment>
<keyword evidence="1" id="KW-0812">Transmembrane</keyword>
<dbReference type="Proteomes" id="UP000784294">
    <property type="component" value="Unassembled WGS sequence"/>
</dbReference>
<reference evidence="3" key="1">
    <citation type="submission" date="2018-11" db="EMBL/GenBank/DDBJ databases">
        <authorList>
            <consortium name="Pathogen Informatics"/>
        </authorList>
    </citation>
    <scope>NUCLEOTIDE SEQUENCE</scope>
</reference>
<name>A0A3S5A0H9_9PLAT</name>
<evidence type="ECO:0000256" key="1">
    <source>
        <dbReference type="SAM" id="Phobius"/>
    </source>
</evidence>
<dbReference type="EMBL" id="CAAALY010004516">
    <property type="protein sequence ID" value="VEL08692.1"/>
    <property type="molecule type" value="Genomic_DNA"/>
</dbReference>
<feature type="transmembrane region" description="Helical" evidence="1">
    <location>
        <begin position="50"/>
        <end position="75"/>
    </location>
</feature>
<gene>
    <name evidence="3" type="ORF">PXEA_LOCUS2132</name>
</gene>
<evidence type="ECO:0008006" key="5">
    <source>
        <dbReference type="Google" id="ProtNLM"/>
    </source>
</evidence>
<proteinExistence type="predicted"/>
<keyword evidence="2" id="KW-0732">Signal</keyword>
<evidence type="ECO:0000256" key="2">
    <source>
        <dbReference type="SAM" id="SignalP"/>
    </source>
</evidence>